<reference evidence="2" key="1">
    <citation type="journal article" date="2019" name="Sci. Rep.">
        <title>Draft genome of Tanacetum cinerariifolium, the natural source of mosquito coil.</title>
        <authorList>
            <person name="Yamashiro T."/>
            <person name="Shiraishi A."/>
            <person name="Satake H."/>
            <person name="Nakayama K."/>
        </authorList>
    </citation>
    <scope>NUCLEOTIDE SEQUENCE</scope>
</reference>
<feature type="region of interest" description="Disordered" evidence="1">
    <location>
        <begin position="1"/>
        <end position="48"/>
    </location>
</feature>
<proteinExistence type="predicted"/>
<sequence>HRRGHFARDCISARNSGNRSRDARNVGYIGRDNGKRPAKEEDEQALVL</sequence>
<protein>
    <submittedName>
        <fullName evidence="2">Uncharacterized protein</fullName>
    </submittedName>
</protein>
<name>A0A699VEW6_TANCI</name>
<gene>
    <name evidence="2" type="ORF">Tci_905736</name>
</gene>
<dbReference type="AlphaFoldDB" id="A0A699VEW6"/>
<accession>A0A699VEW6</accession>
<feature type="non-terminal residue" evidence="2">
    <location>
        <position position="1"/>
    </location>
</feature>
<comment type="caution">
    <text evidence="2">The sequence shown here is derived from an EMBL/GenBank/DDBJ whole genome shotgun (WGS) entry which is preliminary data.</text>
</comment>
<organism evidence="2">
    <name type="scientific">Tanacetum cinerariifolium</name>
    <name type="common">Dalmatian daisy</name>
    <name type="synonym">Chrysanthemum cinerariifolium</name>
    <dbReference type="NCBI Taxonomy" id="118510"/>
    <lineage>
        <taxon>Eukaryota</taxon>
        <taxon>Viridiplantae</taxon>
        <taxon>Streptophyta</taxon>
        <taxon>Embryophyta</taxon>
        <taxon>Tracheophyta</taxon>
        <taxon>Spermatophyta</taxon>
        <taxon>Magnoliopsida</taxon>
        <taxon>eudicotyledons</taxon>
        <taxon>Gunneridae</taxon>
        <taxon>Pentapetalae</taxon>
        <taxon>asterids</taxon>
        <taxon>campanulids</taxon>
        <taxon>Asterales</taxon>
        <taxon>Asteraceae</taxon>
        <taxon>Asteroideae</taxon>
        <taxon>Anthemideae</taxon>
        <taxon>Anthemidinae</taxon>
        <taxon>Tanacetum</taxon>
    </lineage>
</organism>
<evidence type="ECO:0000256" key="1">
    <source>
        <dbReference type="SAM" id="MobiDB-lite"/>
    </source>
</evidence>
<evidence type="ECO:0000313" key="2">
    <source>
        <dbReference type="EMBL" id="GFD33767.1"/>
    </source>
</evidence>
<dbReference type="EMBL" id="BKCJ011439092">
    <property type="protein sequence ID" value="GFD33767.1"/>
    <property type="molecule type" value="Genomic_DNA"/>
</dbReference>